<dbReference type="GeneID" id="85366713"/>
<reference evidence="1" key="1">
    <citation type="submission" date="2023-06" db="EMBL/GenBank/DDBJ databases">
        <authorList>
            <consortium name="Lawrence Berkeley National Laboratory"/>
            <person name="Ahrendt S."/>
            <person name="Sahu N."/>
            <person name="Indic B."/>
            <person name="Wong-Bajracharya J."/>
            <person name="Merenyi Z."/>
            <person name="Ke H.-M."/>
            <person name="Monk M."/>
            <person name="Kocsube S."/>
            <person name="Drula E."/>
            <person name="Lipzen A."/>
            <person name="Balint B."/>
            <person name="Henrissat B."/>
            <person name="Andreopoulos B."/>
            <person name="Martin F.M."/>
            <person name="Harder C.B."/>
            <person name="Rigling D."/>
            <person name="Ford K.L."/>
            <person name="Foster G.D."/>
            <person name="Pangilinan J."/>
            <person name="Papanicolaou A."/>
            <person name="Barry K."/>
            <person name="LaButti K."/>
            <person name="Viragh M."/>
            <person name="Koriabine M."/>
            <person name="Yan M."/>
            <person name="Riley R."/>
            <person name="Champramary S."/>
            <person name="Plett K.L."/>
            <person name="Tsai I.J."/>
            <person name="Slot J."/>
            <person name="Sipos G."/>
            <person name="Plett J."/>
            <person name="Nagy L.G."/>
            <person name="Grigoriev I.V."/>
        </authorList>
    </citation>
    <scope>NUCLEOTIDE SEQUENCE</scope>
    <source>
        <strain evidence="1">CCBAS 213</strain>
    </source>
</reference>
<comment type="caution">
    <text evidence="1">The sequence shown here is derived from an EMBL/GenBank/DDBJ whole genome shotgun (WGS) entry which is preliminary data.</text>
</comment>
<accession>A0AA39NNT3</accession>
<organism evidence="1 2">
    <name type="scientific">Armillaria tabescens</name>
    <name type="common">Ringless honey mushroom</name>
    <name type="synonym">Agaricus tabescens</name>
    <dbReference type="NCBI Taxonomy" id="1929756"/>
    <lineage>
        <taxon>Eukaryota</taxon>
        <taxon>Fungi</taxon>
        <taxon>Dikarya</taxon>
        <taxon>Basidiomycota</taxon>
        <taxon>Agaricomycotina</taxon>
        <taxon>Agaricomycetes</taxon>
        <taxon>Agaricomycetidae</taxon>
        <taxon>Agaricales</taxon>
        <taxon>Marasmiineae</taxon>
        <taxon>Physalacriaceae</taxon>
        <taxon>Desarmillaria</taxon>
    </lineage>
</organism>
<keyword evidence="2" id="KW-1185">Reference proteome</keyword>
<name>A0AA39NNT3_ARMTA</name>
<dbReference type="Proteomes" id="UP001175211">
    <property type="component" value="Unassembled WGS sequence"/>
</dbReference>
<gene>
    <name evidence="1" type="ORF">EV420DRAFT_7049</name>
</gene>
<dbReference type="AlphaFoldDB" id="A0AA39NNT3"/>
<dbReference type="EMBL" id="JAUEPS010000001">
    <property type="protein sequence ID" value="KAK0469075.1"/>
    <property type="molecule type" value="Genomic_DNA"/>
</dbReference>
<dbReference type="RefSeq" id="XP_060338868.1">
    <property type="nucleotide sequence ID" value="XM_060483165.1"/>
</dbReference>
<proteinExistence type="predicted"/>
<evidence type="ECO:0000313" key="2">
    <source>
        <dbReference type="Proteomes" id="UP001175211"/>
    </source>
</evidence>
<protein>
    <submittedName>
        <fullName evidence="1">Uncharacterized protein</fullName>
    </submittedName>
</protein>
<evidence type="ECO:0000313" key="1">
    <source>
        <dbReference type="EMBL" id="KAK0469075.1"/>
    </source>
</evidence>
<sequence length="285" mass="31542">MAISLPVEVLTDILTYALAIHPIPSNILCTQSLFRYIGLQILHQDLCFRSSLQLQRFTSCLCTSSLACAPLTLTLDIAGGASESVFPTLDSVFTQISLDPACRKDPQGRVMLNGLHLILHSHMRDENLHMVYVALSKANPTKFVWTGPDPPHHFSTAIVPRAVSHLFRALSTYTNLLYLKLTNITFFYSEPLVFPHIPSLRSFYLGQATFLPAATVAAYLSLGSSVLESVRLVDVYSESIWGPRLRKNDILAILNEDKRDVVAAVLLVDAKTERIMGGDRVDSSL</sequence>